<protein>
    <recommendedName>
        <fullName evidence="3">Cyclic nucleotide-binding domain-containing protein</fullName>
    </recommendedName>
</protein>
<dbReference type="OrthoDB" id="2021138at2759"/>
<evidence type="ECO:0000313" key="2">
    <source>
        <dbReference type="Proteomes" id="UP000784294"/>
    </source>
</evidence>
<dbReference type="Proteomes" id="UP000784294">
    <property type="component" value="Unassembled WGS sequence"/>
</dbReference>
<proteinExistence type="predicted"/>
<dbReference type="EMBL" id="CAAALY010246428">
    <property type="protein sequence ID" value="VEL33804.1"/>
    <property type="molecule type" value="Genomic_DNA"/>
</dbReference>
<gene>
    <name evidence="1" type="ORF">PXEA_LOCUS27244</name>
</gene>
<accession>A0A3S5FFT5</accession>
<reference evidence="1" key="1">
    <citation type="submission" date="2018-11" db="EMBL/GenBank/DDBJ databases">
        <authorList>
            <consortium name="Pathogen Informatics"/>
        </authorList>
    </citation>
    <scope>NUCLEOTIDE SEQUENCE</scope>
</reference>
<keyword evidence="2" id="KW-1185">Reference proteome</keyword>
<sequence length="98" mass="11084">MFFAYSRTIHGCISDLRYSGTLEQAFVLPTYIQSLICTISTDVYFLDAKNYERLVNSRRNTARSLDNYIQKLAEVKLATAVARSIDKQASGSSFVNMN</sequence>
<comment type="caution">
    <text evidence="1">The sequence shown here is derived from an EMBL/GenBank/DDBJ whole genome shotgun (WGS) entry which is preliminary data.</text>
</comment>
<organism evidence="1 2">
    <name type="scientific">Protopolystoma xenopodis</name>
    <dbReference type="NCBI Taxonomy" id="117903"/>
    <lineage>
        <taxon>Eukaryota</taxon>
        <taxon>Metazoa</taxon>
        <taxon>Spiralia</taxon>
        <taxon>Lophotrochozoa</taxon>
        <taxon>Platyhelminthes</taxon>
        <taxon>Monogenea</taxon>
        <taxon>Polyopisthocotylea</taxon>
        <taxon>Polystomatidea</taxon>
        <taxon>Polystomatidae</taxon>
        <taxon>Protopolystoma</taxon>
    </lineage>
</organism>
<name>A0A3S5FFT5_9PLAT</name>
<evidence type="ECO:0000313" key="1">
    <source>
        <dbReference type="EMBL" id="VEL33804.1"/>
    </source>
</evidence>
<evidence type="ECO:0008006" key="3">
    <source>
        <dbReference type="Google" id="ProtNLM"/>
    </source>
</evidence>
<dbReference type="AlphaFoldDB" id="A0A3S5FFT5"/>